<dbReference type="GO" id="GO:0016491">
    <property type="term" value="F:oxidoreductase activity"/>
    <property type="evidence" value="ECO:0007669"/>
    <property type="project" value="UniProtKB-ARBA"/>
</dbReference>
<dbReference type="PANTHER" id="PTHR20883">
    <property type="entry name" value="PHYTANOYL-COA DIOXYGENASE DOMAIN CONTAINING 1"/>
    <property type="match status" value="1"/>
</dbReference>
<proteinExistence type="predicted"/>
<sequence length="260" mass="29726">MTFESGTLTPEQIAQFNDLGWLITQTLDENQTAALQTWVQEIQNLPDTGPWLHYRELTEHGPKLCRTEYFTPSHEGFRKFLTQGAMVNTASSLLGEQAVLYKEKINYKLVGGAGYSPHQDAPAYRFVDIHLSCMVAVDDATIENGCLEVVSGMHREILPMDDEGCIAQHVVDAMEWFPVELRAGQTLWFHSRTPHRSGDNNSKRDRRALYPTYNALSEGDLREPYYAQKFQEFRESKNSDKKVRVSLINDFRGRPVSHDQ</sequence>
<dbReference type="AlphaFoldDB" id="A0A094SA33"/>
<dbReference type="InterPro" id="IPR008775">
    <property type="entry name" value="Phytyl_CoA_dOase-like"/>
</dbReference>
<dbReference type="PANTHER" id="PTHR20883:SF48">
    <property type="entry name" value="ECTOINE DIOXYGENASE"/>
    <property type="match status" value="1"/>
</dbReference>
<name>A0A094SA33_9ZZZZ</name>
<comment type="caution">
    <text evidence="1">The sequence shown here is derived from an EMBL/GenBank/DDBJ whole genome shotgun (WGS) entry which is preliminary data.</text>
</comment>
<dbReference type="SUPFAM" id="SSF51197">
    <property type="entry name" value="Clavaminate synthase-like"/>
    <property type="match status" value="1"/>
</dbReference>
<evidence type="ECO:0008006" key="2">
    <source>
        <dbReference type="Google" id="ProtNLM"/>
    </source>
</evidence>
<dbReference type="EMBL" id="JNSL01000133">
    <property type="protein sequence ID" value="KGA14863.1"/>
    <property type="molecule type" value="Genomic_DNA"/>
</dbReference>
<dbReference type="Gene3D" id="2.60.120.620">
    <property type="entry name" value="q2cbj1_9rhob like domain"/>
    <property type="match status" value="1"/>
</dbReference>
<organism evidence="1">
    <name type="scientific">freshwater metagenome</name>
    <dbReference type="NCBI Taxonomy" id="449393"/>
    <lineage>
        <taxon>unclassified sequences</taxon>
        <taxon>metagenomes</taxon>
        <taxon>ecological metagenomes</taxon>
    </lineage>
</organism>
<protein>
    <recommendedName>
        <fullName evidence="2">Phytanoyl-CoA dioxygenase</fullName>
    </recommendedName>
</protein>
<accession>A0A094SA33</accession>
<dbReference type="Pfam" id="PF05721">
    <property type="entry name" value="PhyH"/>
    <property type="match status" value="1"/>
</dbReference>
<dbReference type="GO" id="GO:0046872">
    <property type="term" value="F:metal ion binding"/>
    <property type="evidence" value="ECO:0007669"/>
    <property type="project" value="UniProtKB-ARBA"/>
</dbReference>
<evidence type="ECO:0000313" key="1">
    <source>
        <dbReference type="EMBL" id="KGA14863.1"/>
    </source>
</evidence>
<reference evidence="1" key="1">
    <citation type="submission" date="2014-06" db="EMBL/GenBank/DDBJ databases">
        <title>Key roles for freshwater Actinobacteria revealed by deep metagenomic sequencing.</title>
        <authorList>
            <person name="Ghai R."/>
            <person name="Mizuno C.M."/>
            <person name="Picazo A."/>
            <person name="Camacho A."/>
            <person name="Rodriguez-Valera F."/>
        </authorList>
    </citation>
    <scope>NUCLEOTIDE SEQUENCE</scope>
</reference>
<gene>
    <name evidence="1" type="ORF">GM51_16240</name>
</gene>